<evidence type="ECO:0000313" key="4">
    <source>
        <dbReference type="Proteomes" id="UP001140949"/>
    </source>
</evidence>
<dbReference type="InterPro" id="IPR036838">
    <property type="entry name" value="Ribosomal_uS10_dom_sf"/>
</dbReference>
<reference evidence="3" key="2">
    <citation type="submission" date="2023-04" db="EMBL/GenBank/DDBJ databases">
        <authorList>
            <person name="Bruccoleri R.E."/>
            <person name="Oakeley E.J."/>
            <person name="Faust A.-M."/>
            <person name="Dessus-Babus S."/>
            <person name="Altorfer M."/>
            <person name="Burckhardt D."/>
            <person name="Oertli M."/>
            <person name="Naumann U."/>
            <person name="Petersen F."/>
            <person name="Wong J."/>
        </authorList>
    </citation>
    <scope>NUCLEOTIDE SEQUENCE</scope>
    <source>
        <strain evidence="3">GSM-AAB239-AS_SAM_17_03QT</strain>
        <tissue evidence="3">Leaf</tissue>
    </source>
</reference>
<dbReference type="PANTHER" id="PTHR46929">
    <property type="entry name" value="EXPRESSED PROTEIN"/>
    <property type="match status" value="1"/>
</dbReference>
<feature type="region of interest" description="Disordered" evidence="1">
    <location>
        <begin position="265"/>
        <end position="317"/>
    </location>
</feature>
<organism evidence="3 4">
    <name type="scientific">Iris pallida</name>
    <name type="common">Sweet iris</name>
    <dbReference type="NCBI Taxonomy" id="29817"/>
    <lineage>
        <taxon>Eukaryota</taxon>
        <taxon>Viridiplantae</taxon>
        <taxon>Streptophyta</taxon>
        <taxon>Embryophyta</taxon>
        <taxon>Tracheophyta</taxon>
        <taxon>Spermatophyta</taxon>
        <taxon>Magnoliopsida</taxon>
        <taxon>Liliopsida</taxon>
        <taxon>Asparagales</taxon>
        <taxon>Iridaceae</taxon>
        <taxon>Iridoideae</taxon>
        <taxon>Irideae</taxon>
        <taxon>Iris</taxon>
    </lineage>
</organism>
<dbReference type="EMBL" id="JANAVB010018993">
    <property type="protein sequence ID" value="KAJ6828980.1"/>
    <property type="molecule type" value="Genomic_DNA"/>
</dbReference>
<evidence type="ECO:0000313" key="3">
    <source>
        <dbReference type="EMBL" id="KAJ6828980.1"/>
    </source>
</evidence>
<name>A0AAX6GJV5_IRIPA</name>
<dbReference type="AlphaFoldDB" id="A0AAX6GJV5"/>
<gene>
    <name evidence="3" type="ORF">M6B38_359240</name>
</gene>
<reference evidence="3" key="1">
    <citation type="journal article" date="2023" name="GigaByte">
        <title>Genome assembly of the bearded iris, Iris pallida Lam.</title>
        <authorList>
            <person name="Bruccoleri R.E."/>
            <person name="Oakeley E.J."/>
            <person name="Faust A.M.E."/>
            <person name="Altorfer M."/>
            <person name="Dessus-Babus S."/>
            <person name="Burckhardt D."/>
            <person name="Oertli M."/>
            <person name="Naumann U."/>
            <person name="Petersen F."/>
            <person name="Wong J."/>
        </authorList>
    </citation>
    <scope>NUCLEOTIDE SEQUENCE</scope>
    <source>
        <strain evidence="3">GSM-AAB239-AS_SAM_17_03QT</strain>
    </source>
</reference>
<feature type="compositionally biased region" description="Low complexity" evidence="1">
    <location>
        <begin position="283"/>
        <end position="304"/>
    </location>
</feature>
<proteinExistence type="predicted"/>
<dbReference type="Gene3D" id="3.30.70.600">
    <property type="entry name" value="Ribosomal protein S10 domain"/>
    <property type="match status" value="1"/>
</dbReference>
<dbReference type="InterPro" id="IPR024752">
    <property type="entry name" value="Myb/SANT-like_dom"/>
</dbReference>
<dbReference type="Proteomes" id="UP001140949">
    <property type="component" value="Unassembled WGS sequence"/>
</dbReference>
<accession>A0AAX6GJV5</accession>
<dbReference type="Pfam" id="PF12776">
    <property type="entry name" value="Myb_DNA-bind_3"/>
    <property type="match status" value="1"/>
</dbReference>
<evidence type="ECO:0000259" key="2">
    <source>
        <dbReference type="Pfam" id="PF12776"/>
    </source>
</evidence>
<dbReference type="PANTHER" id="PTHR46929:SF23">
    <property type="entry name" value="L10-INTERACTING MYB DOMAIN-CONTAINING PROTEIN-LIKE"/>
    <property type="match status" value="1"/>
</dbReference>
<dbReference type="SUPFAM" id="SSF54999">
    <property type="entry name" value="Ribosomal protein S10"/>
    <property type="match status" value="1"/>
</dbReference>
<feature type="domain" description="Myb/SANT-like" evidence="2">
    <location>
        <begin position="90"/>
        <end position="184"/>
    </location>
</feature>
<comment type="caution">
    <text evidence="3">The sequence shown here is derived from an EMBL/GenBank/DDBJ whole genome shotgun (WGS) entry which is preliminary data.</text>
</comment>
<evidence type="ECO:0000256" key="1">
    <source>
        <dbReference type="SAM" id="MobiDB-lite"/>
    </source>
</evidence>
<keyword evidence="4" id="KW-1185">Reference proteome</keyword>
<protein>
    <recommendedName>
        <fullName evidence="2">Myb/SANT-like domain-containing protein</fullName>
    </recommendedName>
</protein>
<sequence length="402" mass="45438">MMKFERFPQGKTEDQVHSVRITLSSKNVKNLEKVCAELVNGAKDKRPNVKGDEVVPKNVAPITTRNPYEPGFYTPRPYQRQSKKGCTNFRWSPEMTRFLLPVLIDQANMGLKMGRTFKRDAFQAAAEAVTEKFKLHCTVGNVENHLRTIKTRFRQIRELQSFSNTTWDEKERTIIMDGKDYTKYIAANPRDEPFLNKRIEMYDEMLFICGDDQTFGSIPNGYAKENHPGGFVTHEINEEDHEMAVGEDVNIVMDDEDLEIEEVGEATAATPRPPSKSPPPPNCRSQQPPSSKSPQVSTSSGSSGRTRESGKKRKGRHLGDKIDYLACQIGELAEAIRSSRRGISAELFSEVMGCEGYDEASLGKAFDYLNEHENLARGFLVKNHNLRQAWLSDFFSVGGQML</sequence>
<feature type="compositionally biased region" description="Pro residues" evidence="1">
    <location>
        <begin position="271"/>
        <end position="282"/>
    </location>
</feature>